<evidence type="ECO:0000313" key="8">
    <source>
        <dbReference type="EnsemblProtists" id="HpaP807782"/>
    </source>
</evidence>
<dbReference type="InterPro" id="IPR021832">
    <property type="entry name" value="ANKRD13"/>
</dbReference>
<dbReference type="eggNOG" id="KOG0522">
    <property type="taxonomic scope" value="Eukaryota"/>
</dbReference>
<feature type="domain" description="GOLD" evidence="7">
    <location>
        <begin position="300"/>
        <end position="402"/>
    </location>
</feature>
<dbReference type="Proteomes" id="UP000011713">
    <property type="component" value="Unassembled WGS sequence"/>
</dbReference>
<dbReference type="InterPro" id="IPR009038">
    <property type="entry name" value="GOLD_dom"/>
</dbReference>
<dbReference type="InterPro" id="IPR036598">
    <property type="entry name" value="GOLD_dom_sf"/>
</dbReference>
<keyword evidence="9" id="KW-1185">Reference proteome</keyword>
<proteinExistence type="predicted"/>
<keyword evidence="6" id="KW-0472">Membrane</keyword>
<reference evidence="9" key="1">
    <citation type="journal article" date="2010" name="Science">
        <title>Signatures of adaptation to obligate biotrophy in the Hyaloperonospora arabidopsidis genome.</title>
        <authorList>
            <person name="Baxter L."/>
            <person name="Tripathy S."/>
            <person name="Ishaque N."/>
            <person name="Boot N."/>
            <person name="Cabral A."/>
            <person name="Kemen E."/>
            <person name="Thines M."/>
            <person name="Ah-Fong A."/>
            <person name="Anderson R."/>
            <person name="Badejoko W."/>
            <person name="Bittner-Eddy P."/>
            <person name="Boore J.L."/>
            <person name="Chibucos M.C."/>
            <person name="Coates M."/>
            <person name="Dehal P."/>
            <person name="Delehaunty K."/>
            <person name="Dong S."/>
            <person name="Downton P."/>
            <person name="Dumas B."/>
            <person name="Fabro G."/>
            <person name="Fronick C."/>
            <person name="Fuerstenberg S.I."/>
            <person name="Fulton L."/>
            <person name="Gaulin E."/>
            <person name="Govers F."/>
            <person name="Hughes L."/>
            <person name="Humphray S."/>
            <person name="Jiang R.H."/>
            <person name="Judelson H."/>
            <person name="Kamoun S."/>
            <person name="Kyung K."/>
            <person name="Meijer H."/>
            <person name="Minx P."/>
            <person name="Morris P."/>
            <person name="Nelson J."/>
            <person name="Phuntumart V."/>
            <person name="Qutob D."/>
            <person name="Rehmany A."/>
            <person name="Rougon-Cardoso A."/>
            <person name="Ryden P."/>
            <person name="Torto-Alalibo T."/>
            <person name="Studholme D."/>
            <person name="Wang Y."/>
            <person name="Win J."/>
            <person name="Wood J."/>
            <person name="Clifton S.W."/>
            <person name="Rogers J."/>
            <person name="Van den Ackerveken G."/>
            <person name="Jones J.D."/>
            <person name="McDowell J.M."/>
            <person name="Beynon J."/>
            <person name="Tyler B.M."/>
        </authorList>
    </citation>
    <scope>NUCLEOTIDE SEQUENCE [LARGE SCALE GENOMIC DNA]</scope>
    <source>
        <strain evidence="9">Emoy2</strain>
    </source>
</reference>
<dbReference type="STRING" id="559515.M4BMZ5"/>
<evidence type="ECO:0000256" key="3">
    <source>
        <dbReference type="ARBA" id="ARBA00022737"/>
    </source>
</evidence>
<accession>M4BMZ5</accession>
<dbReference type="SUPFAM" id="SSF48403">
    <property type="entry name" value="Ankyrin repeat"/>
    <property type="match status" value="1"/>
</dbReference>
<sequence length="789" mass="88748">MTKRCLNANNAMPTPLQIALWNGNLEQIQECLKEDGPEALETRDARGNRALHLALKFAHRDATAIVKALLVRVAELWALQTNAGARVRSRDSEGWKAIHHAVVTENEEIIRILARRDFYSEMLVDVSTWIPGASRWLPSDTVKIWKAGQDVRFDVTLVGFENGKWDRGDLSFLLLGSQGKFICLDNQAKMYTNLLGLDTKLTETELDQMVHFLMTTSIVTTDLDASNVTFERKCAWFSSEPMLEDIGCWKDTRVVDMIGVEASLRFRKPHNPSHPPPTTVIKHPAACDAVSLLTEAGSKVDQYTEVVVNPNSKHIVSVELAKEEELTWKFTTKKRDIDFGVRFLVKENGEKWEQVVPLHRIQAHANEVIGSFTASSAGTVVLTWDNSHSVIRSKRLRFTINQAREKDQGVAESGGWDARSRAKEEEISFDDWFGLSIESLPDSLRALRPHRCVLAYAQPSCRKITKSFPATVYMSDQFPLSVSEFLPVIEVLSKTTSAFESVQKFFSASLRYQQHSASTAWSCKLQMLISLSSPAPTLCVAKTCSLRARTRRSCRVGKGFIDRKTKSAIELVTRFVFLFGRRGVAQALVRARESNKKEVVSIATKLLKLQIQSWGRRSPKRVFEMMELGDVAKEGYRDLSRKITVLDDYIAARLVDPPTKKKVMRTLIEGYGDMSKLVVILHGARHSNDDQTKQMAEILTTNMLDLWKASRTSPERVVGLLKLEGRPEAFTAANLDMLTEYIGHYYENRSGAPPSLIKVLSDGIRSAGVLAVALLTQLLREETPQLRKL</sequence>
<dbReference type="AlphaFoldDB" id="M4BMZ5"/>
<dbReference type="VEuPathDB" id="FungiDB:HpaG807782"/>
<comment type="subcellular location">
    <subcellularLocation>
        <location evidence="2">Endomembrane system</location>
    </subcellularLocation>
    <subcellularLocation>
        <location evidence="1">Endoplasmic reticulum</location>
    </subcellularLocation>
</comment>
<dbReference type="PANTHER" id="PTHR12447:SF25">
    <property type="entry name" value="ANKYRIN REPEAT DOMAIN-CONTAINING PROTEIN 13C"/>
    <property type="match status" value="1"/>
</dbReference>
<reference evidence="8" key="2">
    <citation type="submission" date="2015-06" db="UniProtKB">
        <authorList>
            <consortium name="EnsemblProtists"/>
        </authorList>
    </citation>
    <scope>IDENTIFICATION</scope>
    <source>
        <strain evidence="8">Emoy2</strain>
    </source>
</reference>
<evidence type="ECO:0000256" key="1">
    <source>
        <dbReference type="ARBA" id="ARBA00004240"/>
    </source>
</evidence>
<evidence type="ECO:0000313" key="9">
    <source>
        <dbReference type="Proteomes" id="UP000011713"/>
    </source>
</evidence>
<dbReference type="EMBL" id="JH598440">
    <property type="status" value="NOT_ANNOTATED_CDS"/>
    <property type="molecule type" value="Genomic_DNA"/>
</dbReference>
<dbReference type="PROSITE" id="PS50866">
    <property type="entry name" value="GOLD"/>
    <property type="match status" value="1"/>
</dbReference>
<name>M4BMZ5_HYAAE</name>
<dbReference type="SUPFAM" id="SSF101576">
    <property type="entry name" value="Supernatant protein factor (SPF), C-terminal domain"/>
    <property type="match status" value="1"/>
</dbReference>
<dbReference type="InParanoid" id="M4BMZ5"/>
<dbReference type="InterPro" id="IPR036770">
    <property type="entry name" value="Ankyrin_rpt-contain_sf"/>
</dbReference>
<dbReference type="HOGENOM" id="CLU_355832_0_0_1"/>
<evidence type="ECO:0000256" key="2">
    <source>
        <dbReference type="ARBA" id="ARBA00004308"/>
    </source>
</evidence>
<dbReference type="InterPro" id="IPR055285">
    <property type="entry name" value="ANKRD13_C"/>
</dbReference>
<organism evidence="8 9">
    <name type="scientific">Hyaloperonospora arabidopsidis (strain Emoy2)</name>
    <name type="common">Downy mildew agent</name>
    <name type="synonym">Peronospora arabidopsidis</name>
    <dbReference type="NCBI Taxonomy" id="559515"/>
    <lineage>
        <taxon>Eukaryota</taxon>
        <taxon>Sar</taxon>
        <taxon>Stramenopiles</taxon>
        <taxon>Oomycota</taxon>
        <taxon>Peronosporomycetes</taxon>
        <taxon>Peronosporales</taxon>
        <taxon>Peronosporaceae</taxon>
        <taxon>Hyaloperonospora</taxon>
    </lineage>
</organism>
<dbReference type="Gene3D" id="1.25.40.20">
    <property type="entry name" value="Ankyrin repeat-containing domain"/>
    <property type="match status" value="1"/>
</dbReference>
<dbReference type="PANTHER" id="PTHR12447">
    <property type="entry name" value="ANKYRIN REPEAT DOMAIN-CONTAINING PROTEIN 13"/>
    <property type="match status" value="1"/>
</dbReference>
<dbReference type="Gene3D" id="2.60.120.680">
    <property type="entry name" value="GOLD domain"/>
    <property type="match status" value="1"/>
</dbReference>
<dbReference type="GO" id="GO:0005789">
    <property type="term" value="C:endoplasmic reticulum membrane"/>
    <property type="evidence" value="ECO:0007669"/>
    <property type="project" value="UniProtKB-SubCell"/>
</dbReference>
<evidence type="ECO:0000256" key="5">
    <source>
        <dbReference type="ARBA" id="ARBA00023043"/>
    </source>
</evidence>
<evidence type="ECO:0000259" key="7">
    <source>
        <dbReference type="PROSITE" id="PS50866"/>
    </source>
</evidence>
<evidence type="ECO:0000256" key="4">
    <source>
        <dbReference type="ARBA" id="ARBA00022824"/>
    </source>
</evidence>
<dbReference type="Pfam" id="PF11904">
    <property type="entry name" value="ANKRD13_C"/>
    <property type="match status" value="1"/>
</dbReference>
<keyword evidence="5" id="KW-0040">ANK repeat</keyword>
<keyword evidence="3" id="KW-0677">Repeat</keyword>
<protein>
    <recommendedName>
        <fullName evidence="7">GOLD domain-containing protein</fullName>
    </recommendedName>
</protein>
<dbReference type="EnsemblProtists" id="HpaT807782">
    <property type="protein sequence ID" value="HpaP807782"/>
    <property type="gene ID" value="HpaG807782"/>
</dbReference>
<evidence type="ECO:0000256" key="6">
    <source>
        <dbReference type="ARBA" id="ARBA00023136"/>
    </source>
</evidence>
<keyword evidence="4" id="KW-0256">Endoplasmic reticulum</keyword>